<feature type="domain" description="Initiator Rep protein WH1" evidence="2">
    <location>
        <begin position="9"/>
        <end position="160"/>
    </location>
</feature>
<dbReference type="InterPro" id="IPR036390">
    <property type="entry name" value="WH_DNA-bd_sf"/>
</dbReference>
<name>D3RWI0_ALLVD</name>
<protein>
    <submittedName>
        <fullName evidence="3">Initiator RepB protein</fullName>
    </submittedName>
</protein>
<dbReference type="Proteomes" id="UP000001441">
    <property type="component" value="Plasmid pALVIN02"/>
</dbReference>
<reference evidence="3 4" key="1">
    <citation type="journal article" date="2011" name="Stand. Genomic Sci.">
        <title>Complete genome sequence of Allochromatium vinosum DSM 180(T).</title>
        <authorList>
            <person name="Weissgerber T."/>
            <person name="Zigann R."/>
            <person name="Bruce D."/>
            <person name="Chang Y.J."/>
            <person name="Detter J.C."/>
            <person name="Han C."/>
            <person name="Hauser L."/>
            <person name="Jeffries C.D."/>
            <person name="Land M."/>
            <person name="Munk A.C."/>
            <person name="Tapia R."/>
            <person name="Dahl C."/>
        </authorList>
    </citation>
    <scope>NUCLEOTIDE SEQUENCE [LARGE SCALE GENOMIC DNA]</scope>
    <source>
        <strain evidence="4">ATCC 17899 / DSM 180 / NBRC 103801 / NCIMB 10441 / D</strain>
        <plasmid evidence="4">Plasmid pALVIN02</plasmid>
    </source>
</reference>
<sequence length="281" mass="31981">MSKLKPIYVTKSNSLVEACYSLSLAELRILLATIAQIDSRPGAAPISSDTPFPLHASDLAKLFRVPSKQAYELLRDGASRLYERDVIIDAATTAHPNKYTKSRWVSAITYVEDEGYVDLYFAPKVLPFLTNLASEFTRYQIKHVAPMSSVYAIRLYELLKQWVKIGERQLSIDEIKTMLMIDNAYSSVTELKRWVVTPAVQQINKHSDLKVTMEQRKRGRTITALIFKIEAKREAQPPRKKSAAKPKLTREYVEKYAHPGESWEDAKARIQHLIDQGKTPA</sequence>
<dbReference type="InterPro" id="IPR036388">
    <property type="entry name" value="WH-like_DNA-bd_sf"/>
</dbReference>
<dbReference type="GO" id="GO:0006270">
    <property type="term" value="P:DNA replication initiation"/>
    <property type="evidence" value="ECO:0007669"/>
    <property type="project" value="InterPro"/>
</dbReference>
<evidence type="ECO:0000313" key="3">
    <source>
        <dbReference type="EMBL" id="ADC64192.1"/>
    </source>
</evidence>
<comment type="similarity">
    <text evidence="1">Belongs to the initiator RepB protein family.</text>
</comment>
<gene>
    <name evidence="3" type="ordered locus">Alvin_3302</name>
</gene>
<organism evidence="3 4">
    <name type="scientific">Allochromatium vinosum (strain ATCC 17899 / DSM 180 / NBRC 103801 / NCIMB 10441 / D)</name>
    <name type="common">Chromatium vinosum</name>
    <dbReference type="NCBI Taxonomy" id="572477"/>
    <lineage>
        <taxon>Bacteria</taxon>
        <taxon>Pseudomonadati</taxon>
        <taxon>Pseudomonadota</taxon>
        <taxon>Gammaproteobacteria</taxon>
        <taxon>Chromatiales</taxon>
        <taxon>Chromatiaceae</taxon>
        <taxon>Allochromatium</taxon>
    </lineage>
</organism>
<evidence type="ECO:0000256" key="1">
    <source>
        <dbReference type="ARBA" id="ARBA00038283"/>
    </source>
</evidence>
<dbReference type="SUPFAM" id="SSF46785">
    <property type="entry name" value="Winged helix' DNA-binding domain"/>
    <property type="match status" value="2"/>
</dbReference>
<dbReference type="KEGG" id="alv:Alvin_3302"/>
<accession>D3RWI0</accession>
<dbReference type="HOGENOM" id="CLU_047367_2_1_6"/>
<dbReference type="EMBL" id="CP001898">
    <property type="protein sequence ID" value="ADC64192.1"/>
    <property type="molecule type" value="Genomic_DNA"/>
</dbReference>
<dbReference type="Pfam" id="PF01051">
    <property type="entry name" value="Rep3_N"/>
    <property type="match status" value="1"/>
</dbReference>
<evidence type="ECO:0000259" key="2">
    <source>
        <dbReference type="Pfam" id="PF01051"/>
    </source>
</evidence>
<dbReference type="GO" id="GO:0003887">
    <property type="term" value="F:DNA-directed DNA polymerase activity"/>
    <property type="evidence" value="ECO:0007669"/>
    <property type="project" value="InterPro"/>
</dbReference>
<dbReference type="Gene3D" id="1.10.10.10">
    <property type="entry name" value="Winged helix-like DNA-binding domain superfamily/Winged helix DNA-binding domain"/>
    <property type="match status" value="2"/>
</dbReference>
<dbReference type="InterPro" id="IPR000525">
    <property type="entry name" value="Initiator_Rep_WH1"/>
</dbReference>
<dbReference type="eggNOG" id="COG5527">
    <property type="taxonomic scope" value="Bacteria"/>
</dbReference>
<keyword evidence="3" id="KW-0614">Plasmid</keyword>
<evidence type="ECO:0000313" key="4">
    <source>
        <dbReference type="Proteomes" id="UP000001441"/>
    </source>
</evidence>
<dbReference type="RefSeq" id="WP_012979617.1">
    <property type="nucleotide sequence ID" value="NC_013862.1"/>
</dbReference>
<keyword evidence="4" id="KW-1185">Reference proteome</keyword>
<proteinExistence type="inferred from homology"/>
<dbReference type="OrthoDB" id="9122127at2"/>
<geneLocation type="plasmid" evidence="3 4">
    <name>pALVIN02</name>
</geneLocation>
<dbReference type="Pfam" id="PF21205">
    <property type="entry name" value="Rep3_C"/>
    <property type="match status" value="1"/>
</dbReference>
<dbReference type="AlphaFoldDB" id="D3RWI0"/>